<evidence type="ECO:0008006" key="5">
    <source>
        <dbReference type="Google" id="ProtNLM"/>
    </source>
</evidence>
<evidence type="ECO:0000256" key="2">
    <source>
        <dbReference type="SAM" id="SignalP"/>
    </source>
</evidence>
<name>A0A1G2JF93_9BACT</name>
<protein>
    <recommendedName>
        <fullName evidence="5">Conjugal transfer protein TrbC</fullName>
    </recommendedName>
</protein>
<evidence type="ECO:0000256" key="1">
    <source>
        <dbReference type="SAM" id="Phobius"/>
    </source>
</evidence>
<keyword evidence="1" id="KW-1133">Transmembrane helix</keyword>
<keyword evidence="1" id="KW-0812">Transmembrane</keyword>
<dbReference type="Pfam" id="PF18895">
    <property type="entry name" value="T4SS_pilin"/>
    <property type="match status" value="1"/>
</dbReference>
<accession>A0A1G2JF93</accession>
<organism evidence="3 4">
    <name type="scientific">Candidatus Staskawiczbacteria bacterium RIFOXYC1_FULL_38_18</name>
    <dbReference type="NCBI Taxonomy" id="1802229"/>
    <lineage>
        <taxon>Bacteria</taxon>
        <taxon>Candidatus Staskawicziibacteriota</taxon>
    </lineage>
</organism>
<dbReference type="AlphaFoldDB" id="A0A1G2JF93"/>
<evidence type="ECO:0000313" key="3">
    <source>
        <dbReference type="EMBL" id="OGZ85050.1"/>
    </source>
</evidence>
<feature type="transmembrane region" description="Helical" evidence="1">
    <location>
        <begin position="82"/>
        <end position="103"/>
    </location>
</feature>
<sequence length="109" mass="11334">MNTKKIALAAVITAILPVVALAQIGSSAPSNFSPNLTSLGQTIVNQLWIIFTIIAVIMFVIAGILFLTSQGDPEKVTKARQAFLWGVAGIIVGVLAYTIVALVRGALGA</sequence>
<dbReference type="Proteomes" id="UP000177751">
    <property type="component" value="Unassembled WGS sequence"/>
</dbReference>
<reference evidence="3 4" key="1">
    <citation type="journal article" date="2016" name="Nat. Commun.">
        <title>Thousands of microbial genomes shed light on interconnected biogeochemical processes in an aquifer system.</title>
        <authorList>
            <person name="Anantharaman K."/>
            <person name="Brown C.T."/>
            <person name="Hug L.A."/>
            <person name="Sharon I."/>
            <person name="Castelle C.J."/>
            <person name="Probst A.J."/>
            <person name="Thomas B.C."/>
            <person name="Singh A."/>
            <person name="Wilkins M.J."/>
            <person name="Karaoz U."/>
            <person name="Brodie E.L."/>
            <person name="Williams K.H."/>
            <person name="Hubbard S.S."/>
            <person name="Banfield J.F."/>
        </authorList>
    </citation>
    <scope>NUCLEOTIDE SEQUENCE [LARGE SCALE GENOMIC DNA]</scope>
</reference>
<feature type="transmembrane region" description="Helical" evidence="1">
    <location>
        <begin position="46"/>
        <end position="70"/>
    </location>
</feature>
<feature type="chain" id="PRO_5009583317" description="Conjugal transfer protein TrbC" evidence="2">
    <location>
        <begin position="23"/>
        <end position="109"/>
    </location>
</feature>
<dbReference type="InterPro" id="IPR043993">
    <property type="entry name" value="T4SS_pilin"/>
</dbReference>
<dbReference type="EMBL" id="MHPP01000006">
    <property type="protein sequence ID" value="OGZ85050.1"/>
    <property type="molecule type" value="Genomic_DNA"/>
</dbReference>
<dbReference type="STRING" id="1802229.A2401_03005"/>
<keyword evidence="2" id="KW-0732">Signal</keyword>
<evidence type="ECO:0000313" key="4">
    <source>
        <dbReference type="Proteomes" id="UP000177751"/>
    </source>
</evidence>
<keyword evidence="1" id="KW-0472">Membrane</keyword>
<feature type="signal peptide" evidence="2">
    <location>
        <begin position="1"/>
        <end position="22"/>
    </location>
</feature>
<gene>
    <name evidence="3" type="ORF">A2401_03005</name>
</gene>
<proteinExistence type="predicted"/>
<comment type="caution">
    <text evidence="3">The sequence shown here is derived from an EMBL/GenBank/DDBJ whole genome shotgun (WGS) entry which is preliminary data.</text>
</comment>